<evidence type="ECO:0008006" key="3">
    <source>
        <dbReference type="Google" id="ProtNLM"/>
    </source>
</evidence>
<accession>A0A0W0XFZ6</accession>
<sequence>MKKIAGLLGLVLFSTQGYTCDTPEPALDKIAFQVSAKQWVSTKTALLTVNINATLNNAELIKARADIMMQLGKIAKGEWHLTQFDRSQDSSGLEKLTVQAQARVDQSSLTDVYKNAKAVSRPGTNYEIGSIEFKPSLEEVQEVKNALREQLYNQVQNELTRINKVYTGQVYSVYDLVFIDGDSLPMPQPKAYQAREMINTMAIAAPAPALTVSNELVMTAIVQVASSRQAEN</sequence>
<organism evidence="1 2">
    <name type="scientific">Legionella oakridgensis</name>
    <dbReference type="NCBI Taxonomy" id="29423"/>
    <lineage>
        <taxon>Bacteria</taxon>
        <taxon>Pseudomonadati</taxon>
        <taxon>Pseudomonadota</taxon>
        <taxon>Gammaproteobacteria</taxon>
        <taxon>Legionellales</taxon>
        <taxon>Legionellaceae</taxon>
        <taxon>Legionella</taxon>
    </lineage>
</organism>
<evidence type="ECO:0000313" key="1">
    <source>
        <dbReference type="EMBL" id="KTD43442.1"/>
    </source>
</evidence>
<dbReference type="PATRIC" id="fig|29423.5.peg.642"/>
<gene>
    <name evidence="1" type="ORF">Loak_0617</name>
</gene>
<evidence type="ECO:0000313" key="2">
    <source>
        <dbReference type="Proteomes" id="UP000054858"/>
    </source>
</evidence>
<dbReference type="Proteomes" id="UP000054858">
    <property type="component" value="Unassembled WGS sequence"/>
</dbReference>
<reference evidence="1 2" key="1">
    <citation type="submission" date="2015-11" db="EMBL/GenBank/DDBJ databases">
        <title>Genomic analysis of 38 Legionella species identifies large and diverse effector repertoires.</title>
        <authorList>
            <person name="Burstein D."/>
            <person name="Amaro F."/>
            <person name="Zusman T."/>
            <person name="Lifshitz Z."/>
            <person name="Cohen O."/>
            <person name="Gilbert J.A."/>
            <person name="Pupko T."/>
            <person name="Shuman H.A."/>
            <person name="Segal G."/>
        </authorList>
    </citation>
    <scope>NUCLEOTIDE SEQUENCE [LARGE SCALE GENOMIC DNA]</scope>
    <source>
        <strain evidence="1 2">Oak Ridge-10</strain>
    </source>
</reference>
<dbReference type="AlphaFoldDB" id="A0A0W0XFZ6"/>
<name>A0A0W0XFZ6_9GAMM</name>
<protein>
    <recommendedName>
        <fullName evidence="3">DUF541 domain-containing protein</fullName>
    </recommendedName>
</protein>
<comment type="caution">
    <text evidence="1">The sequence shown here is derived from an EMBL/GenBank/DDBJ whole genome shotgun (WGS) entry which is preliminary data.</text>
</comment>
<dbReference type="RefSeq" id="WP_025385907.1">
    <property type="nucleotide sequence ID" value="NZ_LCUA01000005.1"/>
</dbReference>
<proteinExistence type="predicted"/>
<dbReference type="EMBL" id="LNYP01000008">
    <property type="protein sequence ID" value="KTD43442.1"/>
    <property type="molecule type" value="Genomic_DNA"/>
</dbReference>